<gene>
    <name evidence="1" type="ORF">DdX_14837</name>
</gene>
<comment type="caution">
    <text evidence="1">The sequence shown here is derived from an EMBL/GenBank/DDBJ whole genome shotgun (WGS) entry which is preliminary data.</text>
</comment>
<keyword evidence="2" id="KW-1185">Reference proteome</keyword>
<accession>A0AAD4MW59</accession>
<organism evidence="1 2">
    <name type="scientific">Ditylenchus destructor</name>
    <dbReference type="NCBI Taxonomy" id="166010"/>
    <lineage>
        <taxon>Eukaryota</taxon>
        <taxon>Metazoa</taxon>
        <taxon>Ecdysozoa</taxon>
        <taxon>Nematoda</taxon>
        <taxon>Chromadorea</taxon>
        <taxon>Rhabditida</taxon>
        <taxon>Tylenchina</taxon>
        <taxon>Tylenchomorpha</taxon>
        <taxon>Sphaerularioidea</taxon>
        <taxon>Anguinidae</taxon>
        <taxon>Anguininae</taxon>
        <taxon>Ditylenchus</taxon>
    </lineage>
</organism>
<sequence>MRHPFDLDRLRSVLQFLDRKQLSSLSVGLNQRFHSLIGREFGNTPPYFLFAWLRCSSHTCIYKTKQGNHCRIHEIMEQSKSKDDFRRDEFFAFLANCKFIRSRDTSINSDCEMSFDFLKSICHIWTGQNLNLGCAEIPLSPELYQLISTSAGNLTLAFPGVFSVLGEPFIQNDRYNISD</sequence>
<evidence type="ECO:0000313" key="1">
    <source>
        <dbReference type="EMBL" id="KAI1703600.1"/>
    </source>
</evidence>
<protein>
    <submittedName>
        <fullName evidence="1">Uncharacterized protein</fullName>
    </submittedName>
</protein>
<reference evidence="1" key="1">
    <citation type="submission" date="2022-01" db="EMBL/GenBank/DDBJ databases">
        <title>Genome Sequence Resource for Two Populations of Ditylenchus destructor, the Migratory Endoparasitic Phytonematode.</title>
        <authorList>
            <person name="Zhang H."/>
            <person name="Lin R."/>
            <person name="Xie B."/>
        </authorList>
    </citation>
    <scope>NUCLEOTIDE SEQUENCE</scope>
    <source>
        <strain evidence="1">BazhouSP</strain>
    </source>
</reference>
<proteinExistence type="predicted"/>
<dbReference type="EMBL" id="JAKKPZ010000080">
    <property type="protein sequence ID" value="KAI1703600.1"/>
    <property type="molecule type" value="Genomic_DNA"/>
</dbReference>
<dbReference type="AlphaFoldDB" id="A0AAD4MW59"/>
<dbReference type="Proteomes" id="UP001201812">
    <property type="component" value="Unassembled WGS sequence"/>
</dbReference>
<evidence type="ECO:0000313" key="2">
    <source>
        <dbReference type="Proteomes" id="UP001201812"/>
    </source>
</evidence>
<name>A0AAD4MW59_9BILA</name>